<evidence type="ECO:0000259" key="7">
    <source>
        <dbReference type="Pfam" id="PF01416"/>
    </source>
</evidence>
<name>A0A833WXF0_PHYIN</name>
<dbReference type="Pfam" id="PF01416">
    <property type="entry name" value="PseudoU_synth_1"/>
    <property type="match status" value="2"/>
</dbReference>
<dbReference type="InterPro" id="IPR001406">
    <property type="entry name" value="PsdUridine_synth_TruA"/>
</dbReference>
<feature type="active site" description="Nucleophile" evidence="4">
    <location>
        <position position="85"/>
    </location>
</feature>
<dbReference type="EMBL" id="JAACNO010001322">
    <property type="protein sequence ID" value="KAF4141535.1"/>
    <property type="molecule type" value="Genomic_DNA"/>
</dbReference>
<comment type="catalytic activity">
    <reaction evidence="6">
        <text>uridine(38/39/40) in tRNA = pseudouridine(38/39/40) in tRNA</text>
        <dbReference type="Rhea" id="RHEA:22376"/>
        <dbReference type="Rhea" id="RHEA-COMP:10085"/>
        <dbReference type="Rhea" id="RHEA-COMP:10087"/>
        <dbReference type="ChEBI" id="CHEBI:65314"/>
        <dbReference type="ChEBI" id="CHEBI:65315"/>
        <dbReference type="EC" id="5.4.99.12"/>
    </reaction>
</comment>
<dbReference type="Proteomes" id="UP000602510">
    <property type="component" value="Unassembled WGS sequence"/>
</dbReference>
<dbReference type="InterPro" id="IPR020094">
    <property type="entry name" value="TruA/RsuA/RluB/E/F_N"/>
</dbReference>
<dbReference type="Gene3D" id="3.30.70.580">
    <property type="entry name" value="Pseudouridine synthase I, catalytic domain, N-terminal subdomain"/>
    <property type="match status" value="1"/>
</dbReference>
<dbReference type="PANTHER" id="PTHR11142:SF0">
    <property type="entry name" value="TRNA PSEUDOURIDINE SYNTHASE-LIKE 1"/>
    <property type="match status" value="1"/>
</dbReference>
<reference evidence="8" key="1">
    <citation type="submission" date="2020-04" db="EMBL/GenBank/DDBJ databases">
        <title>Hybrid Assembly of Korean Phytophthora infestans isolates.</title>
        <authorList>
            <person name="Prokchorchik M."/>
            <person name="Lee Y."/>
            <person name="Seo J."/>
            <person name="Cho J.-H."/>
            <person name="Park Y.-E."/>
            <person name="Jang D.-C."/>
            <person name="Im J.-S."/>
            <person name="Choi J.-G."/>
            <person name="Park H.-J."/>
            <person name="Lee G.-B."/>
            <person name="Lee Y.-G."/>
            <person name="Hong S.-Y."/>
            <person name="Cho K."/>
            <person name="Sohn K.H."/>
        </authorList>
    </citation>
    <scope>NUCLEOTIDE SEQUENCE</scope>
    <source>
        <strain evidence="8">KR_1_A1</strain>
        <strain evidence="9">KR_2_A2</strain>
    </source>
</reference>
<evidence type="ECO:0000256" key="6">
    <source>
        <dbReference type="RuleBase" id="RU003792"/>
    </source>
</evidence>
<protein>
    <recommendedName>
        <fullName evidence="6">tRNA pseudouridine synthase</fullName>
        <ecNumber evidence="6">5.4.99.12</ecNumber>
    </recommendedName>
</protein>
<dbReference type="GO" id="GO:0031119">
    <property type="term" value="P:tRNA pseudouridine synthesis"/>
    <property type="evidence" value="ECO:0007669"/>
    <property type="project" value="TreeGrafter"/>
</dbReference>
<evidence type="ECO:0000256" key="3">
    <source>
        <dbReference type="ARBA" id="ARBA00023235"/>
    </source>
</evidence>
<dbReference type="InterPro" id="IPR020103">
    <property type="entry name" value="PsdUridine_synth_cat_dom_sf"/>
</dbReference>
<dbReference type="SUPFAM" id="SSF55120">
    <property type="entry name" value="Pseudouridine synthase"/>
    <property type="match status" value="1"/>
</dbReference>
<dbReference type="InterPro" id="IPR020095">
    <property type="entry name" value="PsdUridine_synth_TruA_C"/>
</dbReference>
<evidence type="ECO:0000256" key="5">
    <source>
        <dbReference type="PIRSR" id="PIRSR001430-2"/>
    </source>
</evidence>
<evidence type="ECO:0000313" key="9">
    <source>
        <dbReference type="EMBL" id="KAF4141535.1"/>
    </source>
</evidence>
<comment type="caution">
    <text evidence="8">The sequence shown here is derived from an EMBL/GenBank/DDBJ whole genome shotgun (WGS) entry which is preliminary data.</text>
</comment>
<keyword evidence="10" id="KW-1185">Reference proteome</keyword>
<dbReference type="Gene3D" id="3.30.70.660">
    <property type="entry name" value="Pseudouridine synthase I, catalytic domain, C-terminal subdomain"/>
    <property type="match status" value="1"/>
</dbReference>
<evidence type="ECO:0000256" key="4">
    <source>
        <dbReference type="PIRSR" id="PIRSR001430-1"/>
    </source>
</evidence>
<sequence>MSGAVGFKHPAKLRIPRSAFLPVDVAAPWVRRRCVVEYDGAAFFGSQAQDQPGALRTVQEVIEDALFRTTGEKGMPRLRFASRTDTGVHALGQVMVFVSQCIESDRVFRDALNTRLPDDVLCHSMTTMTEAEADFDPRSDTKRKRYEYELIVGGLRPVAHRRNVWYVHKPLDVAKMQEAIDHLMTPPTTKDFSAFTPQKAVDRERGNICTISTIELHSTMMDDRGDAQYREDVATRIRLVFEGNRFRYKMVRILVGTLVDIGLGRLKPDDIPVILASQNRGKAGQGAPSQGLTLIWVKYD</sequence>
<dbReference type="PANTHER" id="PTHR11142">
    <property type="entry name" value="PSEUDOURIDYLATE SYNTHASE"/>
    <property type="match status" value="1"/>
</dbReference>
<dbReference type="EMBL" id="WSZM01000128">
    <property type="protein sequence ID" value="KAF4041241.1"/>
    <property type="molecule type" value="Genomic_DNA"/>
</dbReference>
<keyword evidence="3 6" id="KW-0413">Isomerase</keyword>
<gene>
    <name evidence="8" type="ORF">GN244_ATG06589</name>
    <name evidence="9" type="ORF">GN958_ATG09240</name>
</gene>
<dbReference type="GO" id="GO:0003723">
    <property type="term" value="F:RNA binding"/>
    <property type="evidence" value="ECO:0007669"/>
    <property type="project" value="InterPro"/>
</dbReference>
<dbReference type="GO" id="GO:0160147">
    <property type="term" value="F:tRNA pseudouridine(38-40) synthase activity"/>
    <property type="evidence" value="ECO:0007669"/>
    <property type="project" value="UniProtKB-EC"/>
</dbReference>
<organism evidence="8 10">
    <name type="scientific">Phytophthora infestans</name>
    <name type="common">Potato late blight agent</name>
    <name type="synonym">Botrytis infestans</name>
    <dbReference type="NCBI Taxonomy" id="4787"/>
    <lineage>
        <taxon>Eukaryota</taxon>
        <taxon>Sar</taxon>
        <taxon>Stramenopiles</taxon>
        <taxon>Oomycota</taxon>
        <taxon>Peronosporomycetes</taxon>
        <taxon>Peronosporales</taxon>
        <taxon>Peronosporaceae</taxon>
        <taxon>Phytophthora</taxon>
    </lineage>
</organism>
<keyword evidence="2 6" id="KW-0819">tRNA processing</keyword>
<dbReference type="AlphaFoldDB" id="A0A833WXF0"/>
<accession>A0A833WXF0</accession>
<dbReference type="CDD" id="cd02570">
    <property type="entry name" value="PseudoU_synth_EcTruA"/>
    <property type="match status" value="1"/>
</dbReference>
<dbReference type="InterPro" id="IPR020097">
    <property type="entry name" value="PsdUridine_synth_TruA_a/b_dom"/>
</dbReference>
<dbReference type="PIRSF" id="PIRSF001430">
    <property type="entry name" value="tRNA_psdUrid_synth"/>
    <property type="match status" value="1"/>
</dbReference>
<feature type="domain" description="Pseudouridine synthase I TruA alpha/beta" evidence="7">
    <location>
        <begin position="36"/>
        <end position="121"/>
    </location>
</feature>
<evidence type="ECO:0000256" key="1">
    <source>
        <dbReference type="ARBA" id="ARBA00009375"/>
    </source>
</evidence>
<dbReference type="HAMAP" id="MF_00171">
    <property type="entry name" value="TruA"/>
    <property type="match status" value="1"/>
</dbReference>
<evidence type="ECO:0000256" key="2">
    <source>
        <dbReference type="ARBA" id="ARBA00022694"/>
    </source>
</evidence>
<proteinExistence type="inferred from homology"/>
<feature type="domain" description="Pseudouridine synthase I TruA alpha/beta" evidence="7">
    <location>
        <begin position="189"/>
        <end position="300"/>
    </location>
</feature>
<dbReference type="Proteomes" id="UP000704712">
    <property type="component" value="Unassembled WGS sequence"/>
</dbReference>
<evidence type="ECO:0000313" key="8">
    <source>
        <dbReference type="EMBL" id="KAF4041241.1"/>
    </source>
</evidence>
<evidence type="ECO:0000313" key="10">
    <source>
        <dbReference type="Proteomes" id="UP000602510"/>
    </source>
</evidence>
<comment type="similarity">
    <text evidence="1 6">Belongs to the tRNA pseudouridine synthase TruA family.</text>
</comment>
<dbReference type="EC" id="5.4.99.12" evidence="6"/>
<feature type="binding site" evidence="5">
    <location>
        <position position="146"/>
    </location>
    <ligand>
        <name>substrate</name>
    </ligand>
</feature>